<dbReference type="AlphaFoldDB" id="A0A0B7A0T4"/>
<evidence type="ECO:0000313" key="2">
    <source>
        <dbReference type="EMBL" id="CEK74499.1"/>
    </source>
</evidence>
<proteinExistence type="predicted"/>
<gene>
    <name evidence="2" type="primary">ORF91330</name>
</gene>
<dbReference type="EMBL" id="HACG01027634">
    <property type="protein sequence ID" value="CEK74499.1"/>
    <property type="molecule type" value="Transcribed_RNA"/>
</dbReference>
<organism evidence="2">
    <name type="scientific">Arion vulgaris</name>
    <dbReference type="NCBI Taxonomy" id="1028688"/>
    <lineage>
        <taxon>Eukaryota</taxon>
        <taxon>Metazoa</taxon>
        <taxon>Spiralia</taxon>
        <taxon>Lophotrochozoa</taxon>
        <taxon>Mollusca</taxon>
        <taxon>Gastropoda</taxon>
        <taxon>Heterobranchia</taxon>
        <taxon>Euthyneura</taxon>
        <taxon>Panpulmonata</taxon>
        <taxon>Eupulmonata</taxon>
        <taxon>Stylommatophora</taxon>
        <taxon>Helicina</taxon>
        <taxon>Arionoidea</taxon>
        <taxon>Arionidae</taxon>
        <taxon>Arion</taxon>
    </lineage>
</organism>
<feature type="region of interest" description="Disordered" evidence="1">
    <location>
        <begin position="41"/>
        <end position="61"/>
    </location>
</feature>
<protein>
    <submittedName>
        <fullName evidence="2">Uncharacterized protein</fullName>
    </submittedName>
</protein>
<name>A0A0B7A0T4_9EUPU</name>
<evidence type="ECO:0000256" key="1">
    <source>
        <dbReference type="SAM" id="MobiDB-lite"/>
    </source>
</evidence>
<sequence length="61" mass="6773">MLVMSPGCDTLCYGASYESWMCMRSDIVLVMSPGDHSFTGPECFSPPKHPRQDYSTYSSNA</sequence>
<accession>A0A0B7A0T4</accession>
<reference evidence="2" key="1">
    <citation type="submission" date="2014-12" db="EMBL/GenBank/DDBJ databases">
        <title>Insight into the proteome of Arion vulgaris.</title>
        <authorList>
            <person name="Aradska J."/>
            <person name="Bulat T."/>
            <person name="Smidak R."/>
            <person name="Sarate P."/>
            <person name="Gangsoo J."/>
            <person name="Sialana F."/>
            <person name="Bilban M."/>
            <person name="Lubec G."/>
        </authorList>
    </citation>
    <scope>NUCLEOTIDE SEQUENCE</scope>
    <source>
        <tissue evidence="2">Skin</tissue>
    </source>
</reference>